<dbReference type="Proteomes" id="UP000002036">
    <property type="component" value="Chromosome G"/>
</dbReference>
<protein>
    <submittedName>
        <fullName evidence="2">KLTH0G04356p</fullName>
    </submittedName>
</protein>
<dbReference type="RefSeq" id="XP_002555226.1">
    <property type="nucleotide sequence ID" value="XM_002555180.1"/>
</dbReference>
<feature type="region of interest" description="Disordered" evidence="1">
    <location>
        <begin position="190"/>
        <end position="248"/>
    </location>
</feature>
<dbReference type="OMA" id="YESVIEC"/>
<gene>
    <name evidence="2" type="ordered locus">KLTH0G04356g</name>
</gene>
<dbReference type="KEGG" id="lth:KLTH0G04356g"/>
<dbReference type="OrthoDB" id="4058956at2759"/>
<dbReference type="GeneID" id="8293492"/>
<dbReference type="AlphaFoldDB" id="C5DLX8"/>
<dbReference type="STRING" id="559295.C5DLX8"/>
<dbReference type="InterPro" id="IPR018479">
    <property type="entry name" value="Lrs4/Mde4"/>
</dbReference>
<feature type="compositionally biased region" description="Basic and acidic residues" evidence="1">
    <location>
        <begin position="100"/>
        <end position="109"/>
    </location>
</feature>
<sequence>MSTLIQLLANYYESVIECERIYYEHVNCSKVQQEPMQRDSLLVKETISLQRQIAQLTADCNQQKRENERLKQVHKTQLALLESKLENARKHSRPKTPDGATRRDKDSKSVHLLSPISKKKPKANGSSNGIAGAHGTPSAGQSNGLRHAIYKNKPTLFDEDASEVAENSNEISFLTSIKGKDKLADIVLPKDTLDSSSDLEEESNDDANTAKKNPEPEQKQKKRRLTKKRIQRVDSDGENHLLSTQGEQ</sequence>
<name>C5DLX8_LACTC</name>
<dbReference type="eggNOG" id="ENOG502S5I1">
    <property type="taxonomic scope" value="Eukaryota"/>
</dbReference>
<dbReference type="Pfam" id="PF10422">
    <property type="entry name" value="LRS4"/>
    <property type="match status" value="1"/>
</dbReference>
<dbReference type="InParanoid" id="C5DLX8"/>
<keyword evidence="3" id="KW-1185">Reference proteome</keyword>
<evidence type="ECO:0000256" key="1">
    <source>
        <dbReference type="SAM" id="MobiDB-lite"/>
    </source>
</evidence>
<organism evidence="2 3">
    <name type="scientific">Lachancea thermotolerans (strain ATCC 56472 / CBS 6340 / NRRL Y-8284)</name>
    <name type="common">Yeast</name>
    <name type="synonym">Kluyveromyces thermotolerans</name>
    <dbReference type="NCBI Taxonomy" id="559295"/>
    <lineage>
        <taxon>Eukaryota</taxon>
        <taxon>Fungi</taxon>
        <taxon>Dikarya</taxon>
        <taxon>Ascomycota</taxon>
        <taxon>Saccharomycotina</taxon>
        <taxon>Saccharomycetes</taxon>
        <taxon>Saccharomycetales</taxon>
        <taxon>Saccharomycetaceae</taxon>
        <taxon>Lachancea</taxon>
    </lineage>
</organism>
<reference evidence="2 3" key="1">
    <citation type="journal article" date="2009" name="Genome Res.">
        <title>Comparative genomics of protoploid Saccharomycetaceae.</title>
        <authorList>
            <consortium name="The Genolevures Consortium"/>
            <person name="Souciet J.-L."/>
            <person name="Dujon B."/>
            <person name="Gaillardin C."/>
            <person name="Johnston M."/>
            <person name="Baret P.V."/>
            <person name="Cliften P."/>
            <person name="Sherman D.J."/>
            <person name="Weissenbach J."/>
            <person name="Westhof E."/>
            <person name="Wincker P."/>
            <person name="Jubin C."/>
            <person name="Poulain J."/>
            <person name="Barbe V."/>
            <person name="Segurens B."/>
            <person name="Artiguenave F."/>
            <person name="Anthouard V."/>
            <person name="Vacherie B."/>
            <person name="Val M.-E."/>
            <person name="Fulton R.S."/>
            <person name="Minx P."/>
            <person name="Wilson R."/>
            <person name="Durrens P."/>
            <person name="Jean G."/>
            <person name="Marck C."/>
            <person name="Martin T."/>
            <person name="Nikolski M."/>
            <person name="Rolland T."/>
            <person name="Seret M.-L."/>
            <person name="Casaregola S."/>
            <person name="Despons L."/>
            <person name="Fairhead C."/>
            <person name="Fischer G."/>
            <person name="Lafontaine I."/>
            <person name="Leh V."/>
            <person name="Lemaire M."/>
            <person name="de Montigny J."/>
            <person name="Neuveglise C."/>
            <person name="Thierry A."/>
            <person name="Blanc-Lenfle I."/>
            <person name="Bleykasten C."/>
            <person name="Diffels J."/>
            <person name="Fritsch E."/>
            <person name="Frangeul L."/>
            <person name="Goeffon A."/>
            <person name="Jauniaux N."/>
            <person name="Kachouri-Lafond R."/>
            <person name="Payen C."/>
            <person name="Potier S."/>
            <person name="Pribylova L."/>
            <person name="Ozanne C."/>
            <person name="Richard G.-F."/>
            <person name="Sacerdot C."/>
            <person name="Straub M.-L."/>
            <person name="Talla E."/>
        </authorList>
    </citation>
    <scope>NUCLEOTIDE SEQUENCE [LARGE SCALE GENOMIC DNA]</scope>
    <source>
        <strain evidence="3">ATCC 56472 / CBS 6340 / NRRL Y-8284</strain>
    </source>
</reference>
<feature type="compositionally biased region" description="Basic residues" evidence="1">
    <location>
        <begin position="220"/>
        <end position="230"/>
    </location>
</feature>
<proteinExistence type="predicted"/>
<accession>C5DLX8</accession>
<dbReference type="EMBL" id="CU928171">
    <property type="protein sequence ID" value="CAR24789.1"/>
    <property type="molecule type" value="Genomic_DNA"/>
</dbReference>
<dbReference type="FunCoup" id="C5DLX8">
    <property type="interactions" value="193"/>
</dbReference>
<feature type="region of interest" description="Disordered" evidence="1">
    <location>
        <begin position="83"/>
        <end position="144"/>
    </location>
</feature>
<evidence type="ECO:0000313" key="2">
    <source>
        <dbReference type="EMBL" id="CAR24789.1"/>
    </source>
</evidence>
<evidence type="ECO:0000313" key="3">
    <source>
        <dbReference type="Proteomes" id="UP000002036"/>
    </source>
</evidence>
<feature type="compositionally biased region" description="Basic and acidic residues" evidence="1">
    <location>
        <begin position="208"/>
        <end position="219"/>
    </location>
</feature>
<dbReference type="HOGENOM" id="CLU_080754_0_0_1"/>